<dbReference type="EMBL" id="JHUK01000001">
    <property type="protein sequence ID" value="RAM58048.1"/>
    <property type="molecule type" value="Genomic_DNA"/>
</dbReference>
<feature type="coiled-coil region" evidence="1">
    <location>
        <begin position="116"/>
        <end position="209"/>
    </location>
</feature>
<dbReference type="RefSeq" id="WP_111961281.1">
    <property type="nucleotide sequence ID" value="NZ_JHUK01000001.1"/>
</dbReference>
<evidence type="ECO:0000313" key="3">
    <source>
        <dbReference type="Proteomes" id="UP000249343"/>
    </source>
</evidence>
<name>A0A328IMH7_9MOLU</name>
<dbReference type="Proteomes" id="UP000249343">
    <property type="component" value="Unassembled WGS sequence"/>
</dbReference>
<protein>
    <submittedName>
        <fullName evidence="2">Uncharacterized protein</fullName>
    </submittedName>
</protein>
<evidence type="ECO:0000313" key="2">
    <source>
        <dbReference type="EMBL" id="RAM58048.1"/>
    </source>
</evidence>
<comment type="caution">
    <text evidence="2">The sequence shown here is derived from an EMBL/GenBank/DDBJ whole genome shotgun (WGS) entry which is preliminary data.</text>
</comment>
<evidence type="ECO:0000256" key="1">
    <source>
        <dbReference type="SAM" id="Coils"/>
    </source>
</evidence>
<accession>A0A328IMH7</accession>
<sequence length="356" mass="43394">MEFYIKIKTIFKYFKYLLLLIFLFILNKHVIFAVEQVDVENKYKIKNKMENSSERSSFLLKEDLLKEDLLKEDLLKEDLLKEEKFNELKQYYELLKILYITFSTIDSEKLFKKQAVDKYEENTKRIITNINEQKKEIKDKIEKHIEKYDEIIRQIDKEIEILKIDQKTKKIKQTIEKIKKTIENKLEERQKINNEIMVLNNQKLKITNQQNCINRHQHIIKKYEKRLKKQLQYSEQIRSIIIKEKIEIEKEINNLKIIKNKKNQSLLKDETKITELFQNINIYDLLTNLYNDFFQENFIINNHKEIIKRETKLLSAIRNQIEKKSNSNLIKNILKKQKNQIEKPLQNRLNELKDKI</sequence>
<proteinExistence type="predicted"/>
<keyword evidence="3" id="KW-1185">Reference proteome</keyword>
<organism evidence="2 3">
    <name type="scientific">Candidatus Phytoplasma oryzae</name>
    <dbReference type="NCBI Taxonomy" id="203274"/>
    <lineage>
        <taxon>Bacteria</taxon>
        <taxon>Bacillati</taxon>
        <taxon>Mycoplasmatota</taxon>
        <taxon>Mollicutes</taxon>
        <taxon>Acholeplasmatales</taxon>
        <taxon>Acholeplasmataceae</taxon>
        <taxon>Candidatus Phytoplasma</taxon>
        <taxon>16SrXI (Rice yellow dwarf group)</taxon>
    </lineage>
</organism>
<gene>
    <name evidence="2" type="ORF">DH96_00665</name>
</gene>
<dbReference type="AlphaFoldDB" id="A0A328IMH7"/>
<keyword evidence="1" id="KW-0175">Coiled coil</keyword>
<reference evidence="2 3" key="1">
    <citation type="submission" date="2014-04" db="EMBL/GenBank/DDBJ databases">
        <title>Genome study of Napier grass stunt phytoplasma.</title>
        <authorList>
            <person name="Kawicha P."/>
            <person name="Dickinson M."/>
            <person name="Hodgetts J."/>
        </authorList>
    </citation>
    <scope>NUCLEOTIDE SEQUENCE [LARGE SCALE GENOMIC DNA]</scope>
    <source>
        <strain evidence="2 3">NGS-S10</strain>
    </source>
</reference>